<comment type="caution">
    <text evidence="3">The sequence shown here is derived from an EMBL/GenBank/DDBJ whole genome shotgun (WGS) entry which is preliminary data.</text>
</comment>
<dbReference type="Pfam" id="PF03398">
    <property type="entry name" value="Ist1"/>
    <property type="match status" value="1"/>
</dbReference>
<accession>A0A9N9FND1</accession>
<proteinExistence type="inferred from homology"/>
<dbReference type="Gene3D" id="1.20.1260.60">
    <property type="entry name" value="Vacuolar protein sorting-associated protein Ist1"/>
    <property type="match status" value="1"/>
</dbReference>
<dbReference type="OrthoDB" id="29853at2759"/>
<dbReference type="Proteomes" id="UP000789739">
    <property type="component" value="Unassembled WGS sequence"/>
</dbReference>
<name>A0A9N9FND1_9GLOM</name>
<keyword evidence="4" id="KW-1185">Reference proteome</keyword>
<dbReference type="FunFam" id="1.20.1260.60:FF:000002">
    <property type="entry name" value="Vacuolar protein sorting-associated protein IST1"/>
    <property type="match status" value="1"/>
</dbReference>
<feature type="compositionally biased region" description="Polar residues" evidence="2">
    <location>
        <begin position="251"/>
        <end position="260"/>
    </location>
</feature>
<evidence type="ECO:0000313" key="3">
    <source>
        <dbReference type="EMBL" id="CAG8549665.1"/>
    </source>
</evidence>
<organism evidence="3 4">
    <name type="scientific">Paraglomus brasilianum</name>
    <dbReference type="NCBI Taxonomy" id="144538"/>
    <lineage>
        <taxon>Eukaryota</taxon>
        <taxon>Fungi</taxon>
        <taxon>Fungi incertae sedis</taxon>
        <taxon>Mucoromycota</taxon>
        <taxon>Glomeromycotina</taxon>
        <taxon>Glomeromycetes</taxon>
        <taxon>Paraglomerales</taxon>
        <taxon>Paraglomeraceae</taxon>
        <taxon>Paraglomus</taxon>
    </lineage>
</organism>
<evidence type="ECO:0000256" key="1">
    <source>
        <dbReference type="ARBA" id="ARBA00005536"/>
    </source>
</evidence>
<dbReference type="AlphaFoldDB" id="A0A9N9FND1"/>
<comment type="similarity">
    <text evidence="1">Belongs to the IST1 family.</text>
</comment>
<dbReference type="PANTHER" id="PTHR12161:SF5">
    <property type="entry name" value="IST1 HOMOLOG"/>
    <property type="match status" value="1"/>
</dbReference>
<feature type="region of interest" description="Disordered" evidence="2">
    <location>
        <begin position="223"/>
        <end position="306"/>
    </location>
</feature>
<dbReference type="EMBL" id="CAJVPI010000555">
    <property type="protein sequence ID" value="CAG8549665.1"/>
    <property type="molecule type" value="Genomic_DNA"/>
</dbReference>
<evidence type="ECO:0000256" key="2">
    <source>
        <dbReference type="SAM" id="MobiDB-lite"/>
    </source>
</evidence>
<reference evidence="3" key="1">
    <citation type="submission" date="2021-06" db="EMBL/GenBank/DDBJ databases">
        <authorList>
            <person name="Kallberg Y."/>
            <person name="Tangrot J."/>
            <person name="Rosling A."/>
        </authorList>
    </citation>
    <scope>NUCLEOTIDE SEQUENCE</scope>
    <source>
        <strain evidence="3">BR232B</strain>
    </source>
</reference>
<feature type="compositionally biased region" description="Basic and acidic residues" evidence="2">
    <location>
        <begin position="273"/>
        <end position="306"/>
    </location>
</feature>
<gene>
    <name evidence="3" type="ORF">PBRASI_LOCUS5018</name>
</gene>
<dbReference type="GO" id="GO:0015031">
    <property type="term" value="P:protein transport"/>
    <property type="evidence" value="ECO:0007669"/>
    <property type="project" value="InterPro"/>
</dbReference>
<protein>
    <submittedName>
        <fullName evidence="3">1930_t:CDS:1</fullName>
    </submittedName>
</protein>
<dbReference type="InterPro" id="IPR005061">
    <property type="entry name" value="Ist1"/>
</dbReference>
<dbReference type="PANTHER" id="PTHR12161">
    <property type="entry name" value="IST1 FAMILY MEMBER"/>
    <property type="match status" value="1"/>
</dbReference>
<feature type="compositionally biased region" description="Polar residues" evidence="2">
    <location>
        <begin position="223"/>
        <end position="243"/>
    </location>
</feature>
<sequence>MPQYSYNSNRLKVQLKLTINRLKLSQQKKNSINKHARREIATLLENGKEESARIRVEGIIREDLYIEAMELLELYCELLLARFGLIDQNSRTCDPAIIEAVSTLIYGAPRMEIVELQRVREQLITRFGKEFLDNITQHKLHVNERVVVKLEAKAPDSYLVNRYLEEIAKSYNVNWVLNIESESLITYDLLIGGNNSSNGNTESETYTALPDLQAFFMDSLKSNGSSTSKPLDSTPKPSVSLPETPSKRPDSNSIDKSLSNLFPDDSNATPPPYEEHKNDVEIETKKAEEDTVSKKKESNTKDDLPDFDELARRFEALKKK</sequence>
<dbReference type="InterPro" id="IPR042277">
    <property type="entry name" value="IST1-like"/>
</dbReference>
<evidence type="ECO:0000313" key="4">
    <source>
        <dbReference type="Proteomes" id="UP000789739"/>
    </source>
</evidence>